<proteinExistence type="predicted"/>
<evidence type="ECO:0000313" key="2">
    <source>
        <dbReference type="EMBL" id="KAF0474667.1"/>
    </source>
</evidence>
<gene>
    <name evidence="2" type="ORF">F8M41_024691</name>
</gene>
<dbReference type="InterPro" id="IPR000073">
    <property type="entry name" value="AB_hydrolase_1"/>
</dbReference>
<accession>A0A8H4AAG0</accession>
<organism evidence="2 3">
    <name type="scientific">Gigaspora margarita</name>
    <dbReference type="NCBI Taxonomy" id="4874"/>
    <lineage>
        <taxon>Eukaryota</taxon>
        <taxon>Fungi</taxon>
        <taxon>Fungi incertae sedis</taxon>
        <taxon>Mucoromycota</taxon>
        <taxon>Glomeromycotina</taxon>
        <taxon>Glomeromycetes</taxon>
        <taxon>Diversisporales</taxon>
        <taxon>Gigasporaceae</taxon>
        <taxon>Gigaspora</taxon>
    </lineage>
</organism>
<dbReference type="PANTHER" id="PTHR43433:SF5">
    <property type="entry name" value="AB HYDROLASE-1 DOMAIN-CONTAINING PROTEIN"/>
    <property type="match status" value="1"/>
</dbReference>
<comment type="caution">
    <text evidence="2">The sequence shown here is derived from an EMBL/GenBank/DDBJ whole genome shotgun (WGS) entry which is preliminary data.</text>
</comment>
<dbReference type="Gene3D" id="3.40.50.1820">
    <property type="entry name" value="alpha/beta hydrolase"/>
    <property type="match status" value="1"/>
</dbReference>
<reference evidence="2 3" key="1">
    <citation type="journal article" date="2019" name="Environ. Microbiol.">
        <title>At the nexus of three kingdoms: the genome of the mycorrhizal fungus Gigaspora margarita provides insights into plant, endobacterial and fungal interactions.</title>
        <authorList>
            <person name="Venice F."/>
            <person name="Ghignone S."/>
            <person name="Salvioli di Fossalunga A."/>
            <person name="Amselem J."/>
            <person name="Novero M."/>
            <person name="Xianan X."/>
            <person name="Sedzielewska Toro K."/>
            <person name="Morin E."/>
            <person name="Lipzen A."/>
            <person name="Grigoriev I.V."/>
            <person name="Henrissat B."/>
            <person name="Martin F.M."/>
            <person name="Bonfante P."/>
        </authorList>
    </citation>
    <scope>NUCLEOTIDE SEQUENCE [LARGE SCALE GENOMIC DNA]</scope>
    <source>
        <strain evidence="2 3">BEG34</strain>
    </source>
</reference>
<dbReference type="PANTHER" id="PTHR43433">
    <property type="entry name" value="HYDROLASE, ALPHA/BETA FOLD FAMILY PROTEIN"/>
    <property type="match status" value="1"/>
</dbReference>
<dbReference type="PRINTS" id="PR00111">
    <property type="entry name" value="ABHYDROLASE"/>
</dbReference>
<sequence>MHEAYFFEQQDGSRIAYNILEPQMPDDIKKTPLILIMGIYGVKEMFMGLKEELAKNQKVIVFDNRGMGESSVVSPYDPISFDLMAQDTIALIKHLGIKRFNLLGWSLGGIIAIHVASNLSLDLELEKLIICASQVQSLVSSYGECLYNLPKPPDGPTNIQEQKDKFMRTKNERFIDYMVKHPDIFDKYAEIHVTSNCPFEIFKRQWEAVKETNILSKSKTINVPTLLIHGEDDEHVPIENSKLLAREITNSKFISIPKTGHTFWIGAPESITFINEFLST</sequence>
<name>A0A8H4AAG0_GIGMA</name>
<dbReference type="InterPro" id="IPR029058">
    <property type="entry name" value="AB_hydrolase_fold"/>
</dbReference>
<protein>
    <submittedName>
        <fullName evidence="2">Alpha/beta hydrolase</fullName>
    </submittedName>
</protein>
<feature type="domain" description="AB hydrolase-1" evidence="1">
    <location>
        <begin position="32"/>
        <end position="263"/>
    </location>
</feature>
<dbReference type="OrthoDB" id="8119704at2759"/>
<evidence type="ECO:0000259" key="1">
    <source>
        <dbReference type="Pfam" id="PF00561"/>
    </source>
</evidence>
<dbReference type="GO" id="GO:0016787">
    <property type="term" value="F:hydrolase activity"/>
    <property type="evidence" value="ECO:0007669"/>
    <property type="project" value="UniProtKB-KW"/>
</dbReference>
<evidence type="ECO:0000313" key="3">
    <source>
        <dbReference type="Proteomes" id="UP000439903"/>
    </source>
</evidence>
<dbReference type="InterPro" id="IPR050471">
    <property type="entry name" value="AB_hydrolase"/>
</dbReference>
<dbReference type="SUPFAM" id="SSF53474">
    <property type="entry name" value="alpha/beta-Hydrolases"/>
    <property type="match status" value="1"/>
</dbReference>
<dbReference type="Proteomes" id="UP000439903">
    <property type="component" value="Unassembled WGS sequence"/>
</dbReference>
<keyword evidence="2" id="KW-0378">Hydrolase</keyword>
<keyword evidence="3" id="KW-1185">Reference proteome</keyword>
<dbReference type="EMBL" id="WTPW01000851">
    <property type="protein sequence ID" value="KAF0474667.1"/>
    <property type="molecule type" value="Genomic_DNA"/>
</dbReference>
<dbReference type="Pfam" id="PF00561">
    <property type="entry name" value="Abhydrolase_1"/>
    <property type="match status" value="1"/>
</dbReference>
<dbReference type="AlphaFoldDB" id="A0A8H4AAG0"/>